<evidence type="ECO:0000313" key="1">
    <source>
        <dbReference type="EMBL" id="MCH4824643.1"/>
    </source>
</evidence>
<proteinExistence type="predicted"/>
<evidence type="ECO:0000313" key="2">
    <source>
        <dbReference type="Proteomes" id="UP001139226"/>
    </source>
</evidence>
<keyword evidence="2" id="KW-1185">Reference proteome</keyword>
<dbReference type="Proteomes" id="UP001139226">
    <property type="component" value="Unassembled WGS sequence"/>
</dbReference>
<organism evidence="1 2">
    <name type="scientific">Christiangramia lutea</name>
    <dbReference type="NCBI Taxonomy" id="1607951"/>
    <lineage>
        <taxon>Bacteria</taxon>
        <taxon>Pseudomonadati</taxon>
        <taxon>Bacteroidota</taxon>
        <taxon>Flavobacteriia</taxon>
        <taxon>Flavobacteriales</taxon>
        <taxon>Flavobacteriaceae</taxon>
        <taxon>Christiangramia</taxon>
    </lineage>
</organism>
<dbReference type="RefSeq" id="WP_240714808.1">
    <property type="nucleotide sequence ID" value="NZ_JAKVTV010000013.1"/>
</dbReference>
<dbReference type="AlphaFoldDB" id="A0A9X1V5S7"/>
<sequence length="128" mass="15024">MKDMFPKTFHKYLANNTLVEIKGGITRSTFLKIWMVEVDQRIFARSWNKSERSWFTEFQKTGIGEIKFGNKVIRVNGQKIDPSNPINEKISEAYIKKYYQPENLKYAKGIAQAEYFDHTMEFSPENSA</sequence>
<gene>
    <name evidence="1" type="ORF">ML462_15825</name>
</gene>
<reference evidence="1" key="1">
    <citation type="submission" date="2022-03" db="EMBL/GenBank/DDBJ databases">
        <title>Gramella crocea sp. nov., isolated from activated sludge of a seafood processing plant.</title>
        <authorList>
            <person name="Zhang X."/>
        </authorList>
    </citation>
    <scope>NUCLEOTIDE SEQUENCE</scope>
    <source>
        <strain evidence="1">YJ019</strain>
    </source>
</reference>
<comment type="caution">
    <text evidence="1">The sequence shown here is derived from an EMBL/GenBank/DDBJ whole genome shotgun (WGS) entry which is preliminary data.</text>
</comment>
<accession>A0A9X1V5S7</accession>
<protein>
    <submittedName>
        <fullName evidence="1">DUF2255 family protein</fullName>
    </submittedName>
</protein>
<dbReference type="EMBL" id="JAKVTV010000013">
    <property type="protein sequence ID" value="MCH4824643.1"/>
    <property type="molecule type" value="Genomic_DNA"/>
</dbReference>
<dbReference type="Pfam" id="PF10012">
    <property type="entry name" value="DUF2255"/>
    <property type="match status" value="1"/>
</dbReference>
<dbReference type="InterPro" id="IPR016888">
    <property type="entry name" value="UCP028498"/>
</dbReference>
<name>A0A9X1V5S7_9FLAO</name>